<evidence type="ECO:0000313" key="4">
    <source>
        <dbReference type="Proteomes" id="UP000827721"/>
    </source>
</evidence>
<dbReference type="Pfam" id="PF14223">
    <property type="entry name" value="Retrotran_gag_2"/>
    <property type="match status" value="1"/>
</dbReference>
<keyword evidence="4" id="KW-1185">Reference proteome</keyword>
<protein>
    <recommendedName>
        <fullName evidence="2">Retrovirus-related Pol polyprotein from transposon TNT 1-94-like beta-barrel domain-containing protein</fullName>
    </recommendedName>
</protein>
<evidence type="ECO:0000313" key="3">
    <source>
        <dbReference type="EMBL" id="KAH7571409.1"/>
    </source>
</evidence>
<evidence type="ECO:0000259" key="2">
    <source>
        <dbReference type="Pfam" id="PF22936"/>
    </source>
</evidence>
<name>A0ABQ8I4N8_9ROSI</name>
<organism evidence="3 4">
    <name type="scientific">Xanthoceras sorbifolium</name>
    <dbReference type="NCBI Taxonomy" id="99658"/>
    <lineage>
        <taxon>Eukaryota</taxon>
        <taxon>Viridiplantae</taxon>
        <taxon>Streptophyta</taxon>
        <taxon>Embryophyta</taxon>
        <taxon>Tracheophyta</taxon>
        <taxon>Spermatophyta</taxon>
        <taxon>Magnoliopsida</taxon>
        <taxon>eudicotyledons</taxon>
        <taxon>Gunneridae</taxon>
        <taxon>Pentapetalae</taxon>
        <taxon>rosids</taxon>
        <taxon>malvids</taxon>
        <taxon>Sapindales</taxon>
        <taxon>Sapindaceae</taxon>
        <taxon>Xanthoceroideae</taxon>
        <taxon>Xanthoceras</taxon>
    </lineage>
</organism>
<dbReference type="Proteomes" id="UP000827721">
    <property type="component" value="Unassembled WGS sequence"/>
</dbReference>
<evidence type="ECO:0000256" key="1">
    <source>
        <dbReference type="SAM" id="MobiDB-lite"/>
    </source>
</evidence>
<reference evidence="3 4" key="1">
    <citation type="submission" date="2021-02" db="EMBL/GenBank/DDBJ databases">
        <title>Plant Genome Project.</title>
        <authorList>
            <person name="Zhang R.-G."/>
        </authorList>
    </citation>
    <scope>NUCLEOTIDE SEQUENCE [LARGE SCALE GENOMIC DNA]</scope>
    <source>
        <tissue evidence="3">Leaves</tissue>
    </source>
</reference>
<dbReference type="PANTHER" id="PTHR35317">
    <property type="entry name" value="OS04G0629600 PROTEIN"/>
    <property type="match status" value="1"/>
</dbReference>
<dbReference type="InterPro" id="IPR054722">
    <property type="entry name" value="PolX-like_BBD"/>
</dbReference>
<proteinExistence type="predicted"/>
<feature type="domain" description="Retrovirus-related Pol polyprotein from transposon TNT 1-94-like beta-barrel" evidence="2">
    <location>
        <begin position="135"/>
        <end position="208"/>
    </location>
</feature>
<gene>
    <name evidence="3" type="ORF">JRO89_XS04G0045500</name>
</gene>
<dbReference type="Pfam" id="PF22936">
    <property type="entry name" value="Pol_BBD"/>
    <property type="match status" value="1"/>
</dbReference>
<feature type="region of interest" description="Disordered" evidence="1">
    <location>
        <begin position="252"/>
        <end position="283"/>
    </location>
</feature>
<dbReference type="PANTHER" id="PTHR35317:SF37">
    <property type="entry name" value="DUF4219 DOMAIN-CONTAINING PROTEIN"/>
    <property type="match status" value="1"/>
</dbReference>
<dbReference type="EMBL" id="JAFEMO010000004">
    <property type="protein sequence ID" value="KAH7571409.1"/>
    <property type="molecule type" value="Genomic_DNA"/>
</dbReference>
<sequence length="525" mass="59445">MSDDVKFAQPDLVETGCVRPAATVLTEESQTSYEALQLKDLKVKNYLFQAIDRSIMETILKKDTAKDIWDTMKKKYEGNTRVKRSTLQGLCRDFETLEMKSGETITVYFLELWQWQIRCSCMRPEEKILGFLTQGAPITCVGDQAMFSRLDESFKHSVKLGNNTKMKVTGKGDVKLLINSVNHIITEVYYVPELKNNLLSIGHLQVRGLAILIEGGSKKMVRGLPNFTTLDELCEDCIVGKHHRDPIPRKSYWRAGEIGSGDRRNESPTNGDSEDSEGSIGKRVRNHPEWMRDYVSGEDLGLFEDESCKLSKNEDGVAINKSYYKQIVGSLMYLTATRPDIMYTMSLISRFMAKPTEIALQAAKRILRKKASGSADVFKNGGPLSVKGHQVHISVEAVNEYYELENVNHTGEHTDNPTLTLYNEDLVRDLRMSGKGTWLSSRAVMKSEELQLDSTFWYNVLTSERHVTELLPYDIQNNHRVRCRIDDDAVEGGGPEPMVNNVIEIPWRATVTKCVDMQVDAFWGG</sequence>
<accession>A0ABQ8I4N8</accession>
<comment type="caution">
    <text evidence="3">The sequence shown here is derived from an EMBL/GenBank/DDBJ whole genome shotgun (WGS) entry which is preliminary data.</text>
</comment>